<feature type="repeat" description="ANK" evidence="1">
    <location>
        <begin position="30"/>
        <end position="52"/>
    </location>
</feature>
<name>A0AAV9BTF6_ACOGR</name>
<sequence length="52" mass="5599">MKLDLYEAARIGSVQFVNKTTETLLSTTPQGNTALHIASRLGHVDFANALLA</sequence>
<dbReference type="PROSITE" id="PS50088">
    <property type="entry name" value="ANK_REPEAT"/>
    <property type="match status" value="1"/>
</dbReference>
<comment type="caution">
    <text evidence="2">The sequence shown here is derived from an EMBL/GenBank/DDBJ whole genome shotgun (WGS) entry which is preliminary data.</text>
</comment>
<proteinExistence type="predicted"/>
<accession>A0AAV9BTF6</accession>
<evidence type="ECO:0000313" key="3">
    <source>
        <dbReference type="Proteomes" id="UP001179952"/>
    </source>
</evidence>
<dbReference type="InterPro" id="IPR002110">
    <property type="entry name" value="Ankyrin_rpt"/>
</dbReference>
<dbReference type="InterPro" id="IPR036770">
    <property type="entry name" value="Ankyrin_rpt-contain_sf"/>
</dbReference>
<dbReference type="Gene3D" id="1.25.40.20">
    <property type="entry name" value="Ankyrin repeat-containing domain"/>
    <property type="match status" value="1"/>
</dbReference>
<gene>
    <name evidence="2" type="ORF">QJS04_geneDACA019836</name>
</gene>
<keyword evidence="3" id="KW-1185">Reference proteome</keyword>
<dbReference type="EMBL" id="JAUJYN010000001">
    <property type="protein sequence ID" value="KAK1279412.1"/>
    <property type="molecule type" value="Genomic_DNA"/>
</dbReference>
<reference evidence="2" key="2">
    <citation type="submission" date="2023-06" db="EMBL/GenBank/DDBJ databases">
        <authorList>
            <person name="Ma L."/>
            <person name="Liu K.-W."/>
            <person name="Li Z."/>
            <person name="Hsiao Y.-Y."/>
            <person name="Qi Y."/>
            <person name="Fu T."/>
            <person name="Tang G."/>
            <person name="Zhang D."/>
            <person name="Sun W.-H."/>
            <person name="Liu D.-K."/>
            <person name="Li Y."/>
            <person name="Chen G.-Z."/>
            <person name="Liu X.-D."/>
            <person name="Liao X.-Y."/>
            <person name="Jiang Y.-T."/>
            <person name="Yu X."/>
            <person name="Hao Y."/>
            <person name="Huang J."/>
            <person name="Zhao X.-W."/>
            <person name="Ke S."/>
            <person name="Chen Y.-Y."/>
            <person name="Wu W.-L."/>
            <person name="Hsu J.-L."/>
            <person name="Lin Y.-F."/>
            <person name="Huang M.-D."/>
            <person name="Li C.-Y."/>
            <person name="Huang L."/>
            <person name="Wang Z.-W."/>
            <person name="Zhao X."/>
            <person name="Zhong W.-Y."/>
            <person name="Peng D.-H."/>
            <person name="Ahmad S."/>
            <person name="Lan S."/>
            <person name="Zhang J.-S."/>
            <person name="Tsai W.-C."/>
            <person name="Van De Peer Y."/>
            <person name="Liu Z.-J."/>
        </authorList>
    </citation>
    <scope>NUCLEOTIDE SEQUENCE</scope>
    <source>
        <strain evidence="2">SCP</strain>
        <tissue evidence="2">Leaves</tissue>
    </source>
</reference>
<keyword evidence="1" id="KW-0040">ANK repeat</keyword>
<dbReference type="PROSITE" id="PS50297">
    <property type="entry name" value="ANK_REP_REGION"/>
    <property type="match status" value="1"/>
</dbReference>
<protein>
    <submittedName>
        <fullName evidence="2">Uncharacterized protein</fullName>
    </submittedName>
</protein>
<reference evidence="2" key="1">
    <citation type="journal article" date="2023" name="Nat. Commun.">
        <title>Diploid and tetraploid genomes of Acorus and the evolution of monocots.</title>
        <authorList>
            <person name="Ma L."/>
            <person name="Liu K.W."/>
            <person name="Li Z."/>
            <person name="Hsiao Y.Y."/>
            <person name="Qi Y."/>
            <person name="Fu T."/>
            <person name="Tang G.D."/>
            <person name="Zhang D."/>
            <person name="Sun W.H."/>
            <person name="Liu D.K."/>
            <person name="Li Y."/>
            <person name="Chen G.Z."/>
            <person name="Liu X.D."/>
            <person name="Liao X.Y."/>
            <person name="Jiang Y.T."/>
            <person name="Yu X."/>
            <person name="Hao Y."/>
            <person name="Huang J."/>
            <person name="Zhao X.W."/>
            <person name="Ke S."/>
            <person name="Chen Y.Y."/>
            <person name="Wu W.L."/>
            <person name="Hsu J.L."/>
            <person name="Lin Y.F."/>
            <person name="Huang M.D."/>
            <person name="Li C.Y."/>
            <person name="Huang L."/>
            <person name="Wang Z.W."/>
            <person name="Zhao X."/>
            <person name="Zhong W.Y."/>
            <person name="Peng D.H."/>
            <person name="Ahmad S."/>
            <person name="Lan S."/>
            <person name="Zhang J.S."/>
            <person name="Tsai W.C."/>
            <person name="Van de Peer Y."/>
            <person name="Liu Z.J."/>
        </authorList>
    </citation>
    <scope>NUCLEOTIDE SEQUENCE</scope>
    <source>
        <strain evidence="2">SCP</strain>
    </source>
</reference>
<dbReference type="AlphaFoldDB" id="A0AAV9BTF6"/>
<organism evidence="2 3">
    <name type="scientific">Acorus gramineus</name>
    <name type="common">Dwarf sweet flag</name>
    <dbReference type="NCBI Taxonomy" id="55184"/>
    <lineage>
        <taxon>Eukaryota</taxon>
        <taxon>Viridiplantae</taxon>
        <taxon>Streptophyta</taxon>
        <taxon>Embryophyta</taxon>
        <taxon>Tracheophyta</taxon>
        <taxon>Spermatophyta</taxon>
        <taxon>Magnoliopsida</taxon>
        <taxon>Liliopsida</taxon>
        <taxon>Acoraceae</taxon>
        <taxon>Acorus</taxon>
    </lineage>
</organism>
<evidence type="ECO:0000256" key="1">
    <source>
        <dbReference type="PROSITE-ProRule" id="PRU00023"/>
    </source>
</evidence>
<dbReference type="Proteomes" id="UP001179952">
    <property type="component" value="Unassembled WGS sequence"/>
</dbReference>
<dbReference type="Pfam" id="PF00023">
    <property type="entry name" value="Ank"/>
    <property type="match status" value="1"/>
</dbReference>
<dbReference type="SUPFAM" id="SSF48403">
    <property type="entry name" value="Ankyrin repeat"/>
    <property type="match status" value="1"/>
</dbReference>
<evidence type="ECO:0000313" key="2">
    <source>
        <dbReference type="EMBL" id="KAK1279412.1"/>
    </source>
</evidence>